<organism evidence="1 2">
    <name type="scientific">Auriscalpium vulgare</name>
    <dbReference type="NCBI Taxonomy" id="40419"/>
    <lineage>
        <taxon>Eukaryota</taxon>
        <taxon>Fungi</taxon>
        <taxon>Dikarya</taxon>
        <taxon>Basidiomycota</taxon>
        <taxon>Agaricomycotina</taxon>
        <taxon>Agaricomycetes</taxon>
        <taxon>Russulales</taxon>
        <taxon>Auriscalpiaceae</taxon>
        <taxon>Auriscalpium</taxon>
    </lineage>
</organism>
<reference evidence="1" key="1">
    <citation type="submission" date="2021-02" db="EMBL/GenBank/DDBJ databases">
        <authorList>
            <consortium name="DOE Joint Genome Institute"/>
            <person name="Ahrendt S."/>
            <person name="Looney B.P."/>
            <person name="Miyauchi S."/>
            <person name="Morin E."/>
            <person name="Drula E."/>
            <person name="Courty P.E."/>
            <person name="Chicoki N."/>
            <person name="Fauchery L."/>
            <person name="Kohler A."/>
            <person name="Kuo A."/>
            <person name="Labutti K."/>
            <person name="Pangilinan J."/>
            <person name="Lipzen A."/>
            <person name="Riley R."/>
            <person name="Andreopoulos W."/>
            <person name="He G."/>
            <person name="Johnson J."/>
            <person name="Barry K.W."/>
            <person name="Grigoriev I.V."/>
            <person name="Nagy L."/>
            <person name="Hibbett D."/>
            <person name="Henrissat B."/>
            <person name="Matheny P.B."/>
            <person name="Labbe J."/>
            <person name="Martin F."/>
        </authorList>
    </citation>
    <scope>NUCLEOTIDE SEQUENCE</scope>
    <source>
        <strain evidence="1">FP105234-sp</strain>
    </source>
</reference>
<gene>
    <name evidence="1" type="ORF">FA95DRAFT_1602833</name>
</gene>
<evidence type="ECO:0000313" key="1">
    <source>
        <dbReference type="EMBL" id="KAI0051373.1"/>
    </source>
</evidence>
<proteinExistence type="predicted"/>
<keyword evidence="2" id="KW-1185">Reference proteome</keyword>
<evidence type="ECO:0000313" key="2">
    <source>
        <dbReference type="Proteomes" id="UP000814033"/>
    </source>
</evidence>
<accession>A0ACB8S4J1</accession>
<protein>
    <submittedName>
        <fullName evidence="1">Uncharacterized protein</fullName>
    </submittedName>
</protein>
<dbReference type="Proteomes" id="UP000814033">
    <property type="component" value="Unassembled WGS sequence"/>
</dbReference>
<sequence>MAYRLPTPLEELIPPPRDQIGTHGSRPWSGTMSLTFPISQGMPQPDIYMTAAETTGNSHMDGWPARFYVYCTPMPHVEAAHWARMMSARLPVCTFMPDRHPNPATNNANYFNFTEFSRFLLENQLVALAPWPTGERSTGGGILIYPTASSMSLLHGVVFLAEPFPDSITQRRGNPNDVIPRQYQAPGHPSAYGSSGPGPSSSQRGQYSYPQSAPYPAY</sequence>
<name>A0ACB8S4J1_9AGAM</name>
<comment type="caution">
    <text evidence="1">The sequence shown here is derived from an EMBL/GenBank/DDBJ whole genome shotgun (WGS) entry which is preliminary data.</text>
</comment>
<dbReference type="EMBL" id="MU275853">
    <property type="protein sequence ID" value="KAI0051373.1"/>
    <property type="molecule type" value="Genomic_DNA"/>
</dbReference>
<reference evidence="1" key="2">
    <citation type="journal article" date="2022" name="New Phytol.">
        <title>Evolutionary transition to the ectomycorrhizal habit in the genomes of a hyperdiverse lineage of mushroom-forming fungi.</title>
        <authorList>
            <person name="Looney B."/>
            <person name="Miyauchi S."/>
            <person name="Morin E."/>
            <person name="Drula E."/>
            <person name="Courty P.E."/>
            <person name="Kohler A."/>
            <person name="Kuo A."/>
            <person name="LaButti K."/>
            <person name="Pangilinan J."/>
            <person name="Lipzen A."/>
            <person name="Riley R."/>
            <person name="Andreopoulos W."/>
            <person name="He G."/>
            <person name="Johnson J."/>
            <person name="Nolan M."/>
            <person name="Tritt A."/>
            <person name="Barry K.W."/>
            <person name="Grigoriev I.V."/>
            <person name="Nagy L.G."/>
            <person name="Hibbett D."/>
            <person name="Henrissat B."/>
            <person name="Matheny P.B."/>
            <person name="Labbe J."/>
            <person name="Martin F.M."/>
        </authorList>
    </citation>
    <scope>NUCLEOTIDE SEQUENCE</scope>
    <source>
        <strain evidence="1">FP105234-sp</strain>
    </source>
</reference>